<dbReference type="HOGENOM" id="CLU_049473_0_0_1"/>
<dbReference type="InParanoid" id="F4R9S8"/>
<evidence type="ECO:0000313" key="2">
    <source>
        <dbReference type="EMBL" id="EGG10574.1"/>
    </source>
</evidence>
<reference evidence="3" key="1">
    <citation type="journal article" date="2011" name="Proc. Natl. Acad. Sci. U.S.A.">
        <title>Obligate biotrophy features unraveled by the genomic analysis of rust fungi.</title>
        <authorList>
            <person name="Duplessis S."/>
            <person name="Cuomo C.A."/>
            <person name="Lin Y.-C."/>
            <person name="Aerts A."/>
            <person name="Tisserant E."/>
            <person name="Veneault-Fourrey C."/>
            <person name="Joly D.L."/>
            <person name="Hacquard S."/>
            <person name="Amselem J."/>
            <person name="Cantarel B.L."/>
            <person name="Chiu R."/>
            <person name="Coutinho P.M."/>
            <person name="Feau N."/>
            <person name="Field M."/>
            <person name="Frey P."/>
            <person name="Gelhaye E."/>
            <person name="Goldberg J."/>
            <person name="Grabherr M.G."/>
            <person name="Kodira C.D."/>
            <person name="Kohler A."/>
            <person name="Kuees U."/>
            <person name="Lindquist E.A."/>
            <person name="Lucas S.M."/>
            <person name="Mago R."/>
            <person name="Mauceli E."/>
            <person name="Morin E."/>
            <person name="Murat C."/>
            <person name="Pangilinan J.L."/>
            <person name="Park R."/>
            <person name="Pearson M."/>
            <person name="Quesneville H."/>
            <person name="Rouhier N."/>
            <person name="Sakthikumar S."/>
            <person name="Salamov A.A."/>
            <person name="Schmutz J."/>
            <person name="Selles B."/>
            <person name="Shapiro H."/>
            <person name="Tanguay P."/>
            <person name="Tuskan G.A."/>
            <person name="Henrissat B."/>
            <person name="Van de Peer Y."/>
            <person name="Rouze P."/>
            <person name="Ellis J.G."/>
            <person name="Dodds P.N."/>
            <person name="Schein J.E."/>
            <person name="Zhong S."/>
            <person name="Hamelin R.C."/>
            <person name="Grigoriev I.V."/>
            <person name="Szabo L.J."/>
            <person name="Martin F."/>
        </authorList>
    </citation>
    <scope>NUCLEOTIDE SEQUENCE [LARGE SCALE GENOMIC DNA]</scope>
    <source>
        <strain evidence="3">98AG31 / pathotype 3-4-7</strain>
    </source>
</reference>
<dbReference type="Proteomes" id="UP000001072">
    <property type="component" value="Unassembled WGS sequence"/>
</dbReference>
<feature type="region of interest" description="Disordered" evidence="1">
    <location>
        <begin position="1"/>
        <end position="106"/>
    </location>
</feature>
<evidence type="ECO:0000313" key="3">
    <source>
        <dbReference type="Proteomes" id="UP000001072"/>
    </source>
</evidence>
<dbReference type="EMBL" id="GL883094">
    <property type="protein sequence ID" value="EGG10574.1"/>
    <property type="molecule type" value="Genomic_DNA"/>
</dbReference>
<protein>
    <submittedName>
        <fullName evidence="2">Uncharacterized protein</fullName>
    </submittedName>
</protein>
<feature type="compositionally biased region" description="Basic and acidic residues" evidence="1">
    <location>
        <begin position="17"/>
        <end position="26"/>
    </location>
</feature>
<sequence length="397" mass="45082">MPQALRSSRTPLRPPKKSHETPENHHHNSSSSKRVHHTLSTNYGSNVNDNSKGSDDDDDNEGNQNNYEFPDGHSEDPFAEDDTSCDDPPPVDLLDQPCPHNTPRTASKYPGTFDAADFAMFEQITLEFAIHKEDITRVRRVFGEPKARTRELAVVCMVAEMIGHVRDLKALVQSGPSTATGRQTTTTPVTINCSKSDHWQSSDKLQTVIRARLLIYMIPSKTKSYNGNGTKRSKPVEYSLENRVMNYLCKHANEDFYLAQLPLDFFKGDVKSLQLALKLVKKLATYQHSKFWDNILTNLITKNSTQSGVVPRLKELIGQFVHSQNKLDHRSDNDIFAKTSLEDQQRFALICLVGLKYYHTSTVVTDCKSRNWPKLMWIWVDRMLVALKKYPKEGSDG</sequence>
<evidence type="ECO:0000256" key="1">
    <source>
        <dbReference type="SAM" id="MobiDB-lite"/>
    </source>
</evidence>
<accession>F4R9S8</accession>
<name>F4R9S8_MELLP</name>
<dbReference type="RefSeq" id="XP_007406043.1">
    <property type="nucleotide sequence ID" value="XM_007405981.1"/>
</dbReference>
<dbReference type="AlphaFoldDB" id="F4R9S8"/>
<dbReference type="VEuPathDB" id="FungiDB:MELLADRAFT_93605"/>
<dbReference type="KEGG" id="mlr:MELLADRAFT_93605"/>
<gene>
    <name evidence="2" type="ORF">MELLADRAFT_93605</name>
</gene>
<keyword evidence="3" id="KW-1185">Reference proteome</keyword>
<dbReference type="GeneID" id="18936627"/>
<proteinExistence type="predicted"/>
<organism evidence="3">
    <name type="scientific">Melampsora larici-populina (strain 98AG31 / pathotype 3-4-7)</name>
    <name type="common">Poplar leaf rust fungus</name>
    <dbReference type="NCBI Taxonomy" id="747676"/>
    <lineage>
        <taxon>Eukaryota</taxon>
        <taxon>Fungi</taxon>
        <taxon>Dikarya</taxon>
        <taxon>Basidiomycota</taxon>
        <taxon>Pucciniomycotina</taxon>
        <taxon>Pucciniomycetes</taxon>
        <taxon>Pucciniales</taxon>
        <taxon>Melampsoraceae</taxon>
        <taxon>Melampsora</taxon>
    </lineage>
</organism>
<feature type="compositionally biased region" description="Polar residues" evidence="1">
    <location>
        <begin position="1"/>
        <end position="10"/>
    </location>
</feature>